<name>A0A0F7L5R2_9VIRU</name>
<sequence length="75" mass="8583">MPLVLVSQNPKQCQIHHPSTLVSGLARPIHRSVTVFLSAYLAKEARRIYPQMWCLLRGLSKEGRSAWGHLRTARY</sequence>
<proteinExistence type="predicted"/>
<evidence type="ECO:0000313" key="1">
    <source>
        <dbReference type="EMBL" id="AKH46862.1"/>
    </source>
</evidence>
<reference evidence="1" key="1">
    <citation type="journal article" date="2015" name="Front. Microbiol.">
        <title>Combining genomic sequencing methods to explore viral diversity and reveal potential virus-host interactions.</title>
        <authorList>
            <person name="Chow C.E."/>
            <person name="Winget D.M."/>
            <person name="White R.A.III."/>
            <person name="Hallam S.J."/>
            <person name="Suttle C.A."/>
        </authorList>
    </citation>
    <scope>NUCLEOTIDE SEQUENCE</scope>
    <source>
        <strain evidence="1">Anoxic2_3</strain>
    </source>
</reference>
<protein>
    <submittedName>
        <fullName evidence="1">Uncharacterized protein</fullName>
    </submittedName>
</protein>
<organism evidence="1">
    <name type="scientific">uncultured marine virus</name>
    <dbReference type="NCBI Taxonomy" id="186617"/>
    <lineage>
        <taxon>Viruses</taxon>
        <taxon>environmental samples</taxon>
    </lineage>
</organism>
<dbReference type="EMBL" id="KR029587">
    <property type="protein sequence ID" value="AKH46862.1"/>
    <property type="molecule type" value="Genomic_DNA"/>
</dbReference>
<reference evidence="1" key="2">
    <citation type="submission" date="2015-03" db="EMBL/GenBank/DDBJ databases">
        <authorList>
            <person name="Chow C.-E.T."/>
            <person name="Winget D.M."/>
            <person name="White R.A.III."/>
            <person name="Hallam S.J."/>
            <person name="Suttle C.A."/>
        </authorList>
    </citation>
    <scope>NUCLEOTIDE SEQUENCE</scope>
    <source>
        <strain evidence="1">Anoxic2_3</strain>
    </source>
</reference>
<accession>A0A0F7L5R2</accession>